<evidence type="ECO:0000256" key="13">
    <source>
        <dbReference type="ARBA" id="ARBA00071682"/>
    </source>
</evidence>
<keyword evidence="8 15" id="KW-0862">Zinc</keyword>
<dbReference type="SUPFAM" id="SSF90229">
    <property type="entry name" value="CCCH zinc finger"/>
    <property type="match status" value="1"/>
</dbReference>
<dbReference type="InterPro" id="IPR001650">
    <property type="entry name" value="Helicase_C-like"/>
</dbReference>
<proteinExistence type="inferred from homology"/>
<dbReference type="STRING" id="7574.A0A1S3ICJ2"/>
<feature type="region of interest" description="Disordered" evidence="16">
    <location>
        <begin position="1"/>
        <end position="49"/>
    </location>
</feature>
<evidence type="ECO:0000256" key="3">
    <source>
        <dbReference type="ARBA" id="ARBA00022723"/>
    </source>
</evidence>
<dbReference type="InterPro" id="IPR011545">
    <property type="entry name" value="DEAD/DEAH_box_helicase_dom"/>
</dbReference>
<evidence type="ECO:0000313" key="24">
    <source>
        <dbReference type="RefSeq" id="XP_013395576.1"/>
    </source>
</evidence>
<evidence type="ECO:0000256" key="15">
    <source>
        <dbReference type="PROSITE-ProRule" id="PRU00723"/>
    </source>
</evidence>
<dbReference type="InterPro" id="IPR016135">
    <property type="entry name" value="UBQ-conjugating_enzyme/RWD"/>
</dbReference>
<organism evidence="22 24">
    <name type="scientific">Lingula anatina</name>
    <name type="common">Brachiopod</name>
    <name type="synonym">Lingula unguis</name>
    <dbReference type="NCBI Taxonomy" id="7574"/>
    <lineage>
        <taxon>Eukaryota</taxon>
        <taxon>Metazoa</taxon>
        <taxon>Spiralia</taxon>
        <taxon>Lophotrochozoa</taxon>
        <taxon>Brachiopoda</taxon>
        <taxon>Linguliformea</taxon>
        <taxon>Lingulata</taxon>
        <taxon>Lingulida</taxon>
        <taxon>Linguloidea</taxon>
        <taxon>Lingulidae</taxon>
        <taxon>Lingula</taxon>
    </lineage>
</organism>
<dbReference type="Pfam" id="PF26026">
    <property type="entry name" value="RNA_hel_CTD"/>
    <property type="match status" value="1"/>
</dbReference>
<protein>
    <recommendedName>
        <fullName evidence="13">Putative ATP-dependent RNA helicase DHX57</fullName>
        <ecNumber evidence="2">3.6.4.13</ecNumber>
    </recommendedName>
    <alternativeName>
        <fullName evidence="14">DEAH box protein 57</fullName>
    </alternativeName>
</protein>
<dbReference type="Pfam" id="PF00270">
    <property type="entry name" value="DEAD"/>
    <property type="match status" value="1"/>
</dbReference>
<dbReference type="GO" id="GO:0003723">
    <property type="term" value="F:RNA binding"/>
    <property type="evidence" value="ECO:0007669"/>
    <property type="project" value="TreeGrafter"/>
</dbReference>
<comment type="similarity">
    <text evidence="1">Belongs to the DEAD box helicase family. DEAH subfamily.</text>
</comment>
<evidence type="ECO:0000313" key="23">
    <source>
        <dbReference type="RefSeq" id="XP_013395575.1"/>
    </source>
</evidence>
<dbReference type="Pfam" id="PF04408">
    <property type="entry name" value="WHD_HA2"/>
    <property type="match status" value="1"/>
</dbReference>
<dbReference type="InterPro" id="IPR009060">
    <property type="entry name" value="UBA-like_sf"/>
</dbReference>
<feature type="domain" description="Helicase C-terminal" evidence="21">
    <location>
        <begin position="827"/>
        <end position="1006"/>
    </location>
</feature>
<keyword evidence="5 15" id="KW-0863">Zinc-finger</keyword>
<dbReference type="GeneID" id="106162723"/>
<evidence type="ECO:0000256" key="8">
    <source>
        <dbReference type="ARBA" id="ARBA00022833"/>
    </source>
</evidence>
<dbReference type="RefSeq" id="XP_013395575.1">
    <property type="nucleotide sequence ID" value="XM_013540121.1"/>
</dbReference>
<dbReference type="InterPro" id="IPR048333">
    <property type="entry name" value="HA2_WH"/>
</dbReference>
<feature type="domain" description="UBA" evidence="17">
    <location>
        <begin position="183"/>
        <end position="226"/>
    </location>
</feature>
<dbReference type="GO" id="GO:0008270">
    <property type="term" value="F:zinc ion binding"/>
    <property type="evidence" value="ECO:0007669"/>
    <property type="project" value="UniProtKB-KW"/>
</dbReference>
<dbReference type="InterPro" id="IPR011709">
    <property type="entry name" value="DEAD-box_helicase_OB_fold"/>
</dbReference>
<dbReference type="FunFam" id="3.40.50.300:FF:000325">
    <property type="entry name" value="ATP-dependent RNA helicase DHX29"/>
    <property type="match status" value="1"/>
</dbReference>
<keyword evidence="9" id="KW-0067">ATP-binding</keyword>
<accession>A0A1S3ICJ2</accession>
<dbReference type="KEGG" id="lak:106162723"/>
<dbReference type="InterPro" id="IPR000571">
    <property type="entry name" value="Znf_CCCH"/>
</dbReference>
<keyword evidence="4" id="KW-0547">Nucleotide-binding</keyword>
<feature type="region of interest" description="Disordered" evidence="16">
    <location>
        <begin position="70"/>
        <end position="105"/>
    </location>
</feature>
<evidence type="ECO:0000256" key="2">
    <source>
        <dbReference type="ARBA" id="ARBA00012552"/>
    </source>
</evidence>
<dbReference type="Pfam" id="PF05773">
    <property type="entry name" value="RWD"/>
    <property type="match status" value="1"/>
</dbReference>
<evidence type="ECO:0000256" key="1">
    <source>
        <dbReference type="ARBA" id="ARBA00008792"/>
    </source>
</evidence>
<dbReference type="PROSITE" id="PS50030">
    <property type="entry name" value="UBA"/>
    <property type="match status" value="1"/>
</dbReference>
<dbReference type="Gene3D" id="3.10.110.10">
    <property type="entry name" value="Ubiquitin Conjugating Enzyme"/>
    <property type="match status" value="1"/>
</dbReference>
<dbReference type="InterPro" id="IPR036855">
    <property type="entry name" value="Znf_CCCH_sf"/>
</dbReference>
<dbReference type="GO" id="GO:0005524">
    <property type="term" value="F:ATP binding"/>
    <property type="evidence" value="ECO:0007669"/>
    <property type="project" value="UniProtKB-KW"/>
</dbReference>
<evidence type="ECO:0000256" key="4">
    <source>
        <dbReference type="ARBA" id="ARBA00022741"/>
    </source>
</evidence>
<feature type="compositionally biased region" description="Gly residues" evidence="16">
    <location>
        <begin position="11"/>
        <end position="28"/>
    </location>
</feature>
<dbReference type="SMART" id="SM00356">
    <property type="entry name" value="ZnF_C3H1"/>
    <property type="match status" value="1"/>
</dbReference>
<dbReference type="EC" id="3.6.4.13" evidence="2"/>
<dbReference type="SMART" id="SM00847">
    <property type="entry name" value="HA2"/>
    <property type="match status" value="1"/>
</dbReference>
<evidence type="ECO:0000313" key="22">
    <source>
        <dbReference type="Proteomes" id="UP000085678"/>
    </source>
</evidence>
<feature type="domain" description="Helicase ATP-binding" evidence="20">
    <location>
        <begin position="545"/>
        <end position="712"/>
    </location>
</feature>
<dbReference type="SMART" id="SM00487">
    <property type="entry name" value="DEXDc"/>
    <property type="match status" value="1"/>
</dbReference>
<dbReference type="Proteomes" id="UP000085678">
    <property type="component" value="Unplaced"/>
</dbReference>
<reference evidence="23 24" key="1">
    <citation type="submission" date="2025-04" db="UniProtKB">
        <authorList>
            <consortium name="RefSeq"/>
        </authorList>
    </citation>
    <scope>IDENTIFICATION</scope>
    <source>
        <tissue evidence="23 24">Gonads</tissue>
    </source>
</reference>
<evidence type="ECO:0000256" key="16">
    <source>
        <dbReference type="SAM" id="MobiDB-lite"/>
    </source>
</evidence>
<dbReference type="CDD" id="cd23825">
    <property type="entry name" value="RWD_DHX57"/>
    <property type="match status" value="1"/>
</dbReference>
<feature type="compositionally biased region" description="Acidic residues" evidence="16">
    <location>
        <begin position="459"/>
        <end position="475"/>
    </location>
</feature>
<evidence type="ECO:0000256" key="6">
    <source>
        <dbReference type="ARBA" id="ARBA00022801"/>
    </source>
</evidence>
<keyword evidence="22" id="KW-1185">Reference proteome</keyword>
<dbReference type="PROSITE" id="PS50908">
    <property type="entry name" value="RWD"/>
    <property type="match status" value="1"/>
</dbReference>
<feature type="compositionally biased region" description="Basic and acidic residues" evidence="16">
    <location>
        <begin position="481"/>
        <end position="502"/>
    </location>
</feature>
<dbReference type="PANTHER" id="PTHR18934">
    <property type="entry name" value="ATP-DEPENDENT RNA HELICASE"/>
    <property type="match status" value="1"/>
</dbReference>
<dbReference type="Gene3D" id="3.40.50.300">
    <property type="entry name" value="P-loop containing nucleotide triphosphate hydrolases"/>
    <property type="match status" value="2"/>
</dbReference>
<gene>
    <name evidence="23 24" type="primary">LOC106162723</name>
</gene>
<evidence type="ECO:0000256" key="9">
    <source>
        <dbReference type="ARBA" id="ARBA00022840"/>
    </source>
</evidence>
<dbReference type="GO" id="GO:0016787">
    <property type="term" value="F:hydrolase activity"/>
    <property type="evidence" value="ECO:0007669"/>
    <property type="project" value="UniProtKB-KW"/>
</dbReference>
<evidence type="ECO:0000259" key="18">
    <source>
        <dbReference type="PROSITE" id="PS50103"/>
    </source>
</evidence>
<dbReference type="CDD" id="cd18791">
    <property type="entry name" value="SF2_C_RHA"/>
    <property type="match status" value="1"/>
</dbReference>
<feature type="region of interest" description="Disordered" evidence="16">
    <location>
        <begin position="442"/>
        <end position="502"/>
    </location>
</feature>
<dbReference type="RefSeq" id="XP_013395576.1">
    <property type="nucleotide sequence ID" value="XM_013540122.1"/>
</dbReference>
<dbReference type="Pfam" id="PF00271">
    <property type="entry name" value="Helicase_C"/>
    <property type="match status" value="1"/>
</dbReference>
<evidence type="ECO:0000259" key="17">
    <source>
        <dbReference type="PROSITE" id="PS50030"/>
    </source>
</evidence>
<dbReference type="InterPro" id="IPR007502">
    <property type="entry name" value="Helicase-assoc_dom"/>
</dbReference>
<evidence type="ECO:0000256" key="10">
    <source>
        <dbReference type="ARBA" id="ARBA00023054"/>
    </source>
</evidence>
<dbReference type="PANTHER" id="PTHR18934:SF145">
    <property type="entry name" value="ATP-DEPENDENT RNA HELICASE DHX57-RELATED"/>
    <property type="match status" value="1"/>
</dbReference>
<evidence type="ECO:0000256" key="11">
    <source>
        <dbReference type="ARBA" id="ARBA00047984"/>
    </source>
</evidence>
<dbReference type="InterPro" id="IPR014001">
    <property type="entry name" value="Helicase_ATP-bd"/>
</dbReference>
<dbReference type="Pfam" id="PF07717">
    <property type="entry name" value="OB_NTP_bind"/>
    <property type="match status" value="1"/>
</dbReference>
<dbReference type="InterPro" id="IPR027417">
    <property type="entry name" value="P-loop_NTPase"/>
</dbReference>
<dbReference type="FunFam" id="1.20.120.1080:FF:000002">
    <property type="entry name" value="Putative ATP-dependent RNA helicase DHX36"/>
    <property type="match status" value="1"/>
</dbReference>
<dbReference type="SUPFAM" id="SSF52540">
    <property type="entry name" value="P-loop containing nucleoside triphosphate hydrolases"/>
    <property type="match status" value="1"/>
</dbReference>
<feature type="domain" description="RWD" evidence="19">
    <location>
        <begin position="251"/>
        <end position="427"/>
    </location>
</feature>
<dbReference type="Pfam" id="PF00642">
    <property type="entry name" value="zf-CCCH"/>
    <property type="match status" value="1"/>
</dbReference>
<dbReference type="Gene3D" id="3.30.1370.210">
    <property type="match status" value="1"/>
</dbReference>
<dbReference type="FunFam" id="3.40.50.300:FF:000284">
    <property type="entry name" value="probable ATP-dependent RNA helicase YTHDC2"/>
    <property type="match status" value="1"/>
</dbReference>
<keyword evidence="7 23" id="KW-0347">Helicase</keyword>
<sequence>MNSVKRRGGRPNRGGGQKAARGRGGSGGRGKRGRGGGGGHVPREKGGAGISLDDYEDFCVTSSGALGGGGGGHFTRERSAAPNWTTNDNFSGRGGGRGRFSGGNFPIRTKVPMQKLHMSTENQDLVKQALLELQGDNEDEESDAILEYDDKDLRTAQQYWMTDNKLMVEGATQFTEEESGETEFEQANKYALNKLMSYGFDKSRCLEALTDKDGDVGRCLESLISELDEDDLNNMEGEEMPLEELESERQDEKMALEAIYGDAFCERIPKQVWTIDLDLDFIKEYYRTIQASKMPEPRKKYKINVDPVEKKPCLYFQRGSCKYGNRCQYKHAKPEGDKPATNPHANVEELSKDGKSKFQLEIRFPNGNLYPQQPPILAVSTQFKEMPGYMLLNITKRLMQEAKEVADTGAPVVFSLVSLLENESEMLDVLSQPPLELSLPSVRQKGKPEIDPSQTTEFGDFEEDEEIVDFEEETENQATMEPEHKAEASKKPVRQEPQRLDPHRVKRENNRIREKFKRAQNLPAYKKMQALRKNLPAWEQQHEILKVIAENQVVVISGMTGCGKTTQVPQFILDSYLNAKSAEMCNIICTQPRRISAMAVAERVAEERADRLGGIVGYQIRLESVQSASTRLLFCTTGILLRRLEGDGLLEGVSHVIIDEVHERSEESDFLMMVLRDMLPHRKDLKVILMSATLNADLFSSYFSLCPVVHIPGKAFPVDQYFLEDAIEMTKFVMDETSPYAKPRDVMRKLQTAEREEFSRLKGHDGFSMQDLEEAAFDVPGNMKAAKDSVDDAKLTVRQLILRYPDYKKSTIRSLSLMDFETINYDLVENVLEWIVEGKHEYPKDGAVLIFLPGYAEITTLYEKLQVSSVFRNKGKYKVIPLHSILSSEDQHAVFNRPPEGITKIVIATNIAETSITIDDVVYVIDCGKMKEKRYDHTKSMESLDTVWVTRANAVQRKGRAGRVASGVCFHLFTGHRYEYQLRGQPIPEIQRVPLEQLVLKVKMLELFNVLDVKEVLYKLIEPPQEDSINSSVHRLQDLGALDVDGNLTALGYHLALLPVDVRIGKLMLFGAIFRCLDPALTIAATLSFKSPFVTPFGKKQEATEKKLEFAVGCSDHLTMLKAYKSWLSVQQRTSSSAYMFCQDNYLSVKTLQMLSSMKQQFTELLSDIGFVQGGLTARRIEKMASRGSDGVLQATGPEANCNSDNLKLVSAILCAALYPNVVQIKTPEARYKESAAGSVLMPPKPEELKFKTKDDGYINIHPSSVNFQVNYYESPYLVYHEKVKTSRVYIRDCTMVSVYPLLLFGGGYINIDLEKGNFIISLDDGWIRFVAASHEVADLVRELRMELDQLLEDKIRNPNMDLITCPRGSKIINTIVHLITTQ</sequence>
<dbReference type="OrthoDB" id="5600252at2759"/>
<dbReference type="Gene3D" id="1.20.120.1080">
    <property type="match status" value="1"/>
</dbReference>
<feature type="zinc finger region" description="C3H1-type" evidence="15">
    <location>
        <begin position="307"/>
        <end position="334"/>
    </location>
</feature>
<dbReference type="InterPro" id="IPR002464">
    <property type="entry name" value="DNA/RNA_helicase_DEAH_CS"/>
</dbReference>
<dbReference type="SMART" id="SM00490">
    <property type="entry name" value="HELICc"/>
    <property type="match status" value="1"/>
</dbReference>
<name>A0A1S3ICJ2_LINAN</name>
<feature type="compositionally biased region" description="Basic residues" evidence="16">
    <location>
        <begin position="1"/>
        <end position="10"/>
    </location>
</feature>
<comment type="catalytic activity">
    <reaction evidence="11">
        <text>ATP + H2O = ADP + phosphate + H(+)</text>
        <dbReference type="Rhea" id="RHEA:13065"/>
        <dbReference type="ChEBI" id="CHEBI:15377"/>
        <dbReference type="ChEBI" id="CHEBI:15378"/>
        <dbReference type="ChEBI" id="CHEBI:30616"/>
        <dbReference type="ChEBI" id="CHEBI:43474"/>
        <dbReference type="ChEBI" id="CHEBI:456216"/>
        <dbReference type="EC" id="3.6.4.13"/>
    </reaction>
</comment>
<evidence type="ECO:0000256" key="14">
    <source>
        <dbReference type="ARBA" id="ARBA00083389"/>
    </source>
</evidence>
<dbReference type="SUPFAM" id="SSF46934">
    <property type="entry name" value="UBA-like"/>
    <property type="match status" value="1"/>
</dbReference>
<keyword evidence="3 15" id="KW-0479">Metal-binding</keyword>
<dbReference type="GO" id="GO:0003724">
    <property type="term" value="F:RNA helicase activity"/>
    <property type="evidence" value="ECO:0007669"/>
    <property type="project" value="UniProtKB-EC"/>
</dbReference>
<evidence type="ECO:0000259" key="21">
    <source>
        <dbReference type="PROSITE" id="PS51194"/>
    </source>
</evidence>
<dbReference type="InterPro" id="IPR059023">
    <property type="entry name" value="RNA_hel_CTD"/>
</dbReference>
<feature type="domain" description="C3H1-type" evidence="18">
    <location>
        <begin position="307"/>
        <end position="334"/>
    </location>
</feature>
<dbReference type="InterPro" id="IPR015940">
    <property type="entry name" value="UBA"/>
</dbReference>
<evidence type="ECO:0000256" key="7">
    <source>
        <dbReference type="ARBA" id="ARBA00022806"/>
    </source>
</evidence>
<dbReference type="PROSITE" id="PS00690">
    <property type="entry name" value="DEAH_ATP_HELICASE"/>
    <property type="match status" value="1"/>
</dbReference>
<dbReference type="PROSITE" id="PS51194">
    <property type="entry name" value="HELICASE_CTER"/>
    <property type="match status" value="1"/>
</dbReference>
<dbReference type="PROSITE" id="PS50103">
    <property type="entry name" value="ZF_C3H1"/>
    <property type="match status" value="1"/>
</dbReference>
<dbReference type="PROSITE" id="PS51192">
    <property type="entry name" value="HELICASE_ATP_BIND_1"/>
    <property type="match status" value="1"/>
</dbReference>
<dbReference type="Pfam" id="PF21010">
    <property type="entry name" value="HA2_C"/>
    <property type="match status" value="1"/>
</dbReference>
<dbReference type="Gene3D" id="1.10.8.10">
    <property type="entry name" value="DNA helicase RuvA subunit, C-terminal domain"/>
    <property type="match status" value="1"/>
</dbReference>
<keyword evidence="10" id="KW-0175">Coiled coil</keyword>
<evidence type="ECO:0000256" key="12">
    <source>
        <dbReference type="ARBA" id="ARBA00057709"/>
    </source>
</evidence>
<evidence type="ECO:0000259" key="19">
    <source>
        <dbReference type="PROSITE" id="PS50908"/>
    </source>
</evidence>
<keyword evidence="6" id="KW-0378">Hydrolase</keyword>
<evidence type="ECO:0000256" key="5">
    <source>
        <dbReference type="ARBA" id="ARBA00022771"/>
    </source>
</evidence>
<dbReference type="InterPro" id="IPR006575">
    <property type="entry name" value="RWD_dom"/>
</dbReference>
<comment type="function">
    <text evidence="12">Probable ATP-binding RNA helicase.</text>
</comment>
<feature type="compositionally biased region" description="Gly residues" evidence="16">
    <location>
        <begin position="92"/>
        <end position="101"/>
    </location>
</feature>
<evidence type="ECO:0000259" key="20">
    <source>
        <dbReference type="PROSITE" id="PS51192"/>
    </source>
</evidence>